<protein>
    <submittedName>
        <fullName evidence="1">Uncharacterized protein</fullName>
    </submittedName>
</protein>
<keyword evidence="2" id="KW-1185">Reference proteome</keyword>
<organism evidence="1 2">
    <name type="scientific">Halobiforma nitratireducens JCM 10879</name>
    <dbReference type="NCBI Taxonomy" id="1227454"/>
    <lineage>
        <taxon>Archaea</taxon>
        <taxon>Methanobacteriati</taxon>
        <taxon>Methanobacteriota</taxon>
        <taxon>Stenosarchaea group</taxon>
        <taxon>Halobacteria</taxon>
        <taxon>Halobacteriales</taxon>
        <taxon>Natrialbaceae</taxon>
        <taxon>Halobiforma</taxon>
    </lineage>
</organism>
<dbReference type="OrthoDB" id="304501at2157"/>
<evidence type="ECO:0000313" key="2">
    <source>
        <dbReference type="Proteomes" id="UP000011607"/>
    </source>
</evidence>
<dbReference type="EMBL" id="AOMA01000049">
    <property type="protein sequence ID" value="EMA42625.1"/>
    <property type="molecule type" value="Genomic_DNA"/>
</dbReference>
<proteinExistence type="predicted"/>
<sequence>MSTWIDPKPQSAEEWGTNTRREKLRADEWAVLDDVGPIEDTLERALAVELPYQDSERVRYRRTDLGLDDDPYTDGRAIVDGGVTDAEQIKLMARGYLWNGEAVVDNGERFKIQVRRPGSPDGIDPFREYEIWYRYQPGTITTELEREFEPTEPSETKRRTVDFEDVPEPLCHHLAKLELIRNPPFARHVLREHGWWTEYAEPLRWDPAAFDR</sequence>
<dbReference type="Proteomes" id="UP000011607">
    <property type="component" value="Unassembled WGS sequence"/>
</dbReference>
<name>M0MDZ4_9EURY</name>
<reference evidence="1 2" key="1">
    <citation type="journal article" date="2014" name="PLoS Genet.">
        <title>Phylogenetically driven sequencing of extremely halophilic archaea reveals strategies for static and dynamic osmo-response.</title>
        <authorList>
            <person name="Becker E.A."/>
            <person name="Seitzer P.M."/>
            <person name="Tritt A."/>
            <person name="Larsen D."/>
            <person name="Krusor M."/>
            <person name="Yao A.I."/>
            <person name="Wu D."/>
            <person name="Madern D."/>
            <person name="Eisen J.A."/>
            <person name="Darling A.E."/>
            <person name="Facciotti M.T."/>
        </authorList>
    </citation>
    <scope>NUCLEOTIDE SEQUENCE [LARGE SCALE GENOMIC DNA]</scope>
    <source>
        <strain evidence="1 2">JCM 10879</strain>
    </source>
</reference>
<dbReference type="RefSeq" id="WP_006671791.1">
    <property type="nucleotide sequence ID" value="NZ_AOMA01000049.1"/>
</dbReference>
<dbReference type="eggNOG" id="arCOG04773">
    <property type="taxonomic scope" value="Archaea"/>
</dbReference>
<gene>
    <name evidence="1" type="ORF">C446_04158</name>
</gene>
<evidence type="ECO:0000313" key="1">
    <source>
        <dbReference type="EMBL" id="EMA42625.1"/>
    </source>
</evidence>
<accession>M0MDZ4</accession>
<comment type="caution">
    <text evidence="1">The sequence shown here is derived from an EMBL/GenBank/DDBJ whole genome shotgun (WGS) entry which is preliminary data.</text>
</comment>
<dbReference type="AlphaFoldDB" id="M0MDZ4"/>
<dbReference type="STRING" id="1227454.C446_04158"/>